<dbReference type="EMBL" id="MHPE01000036">
    <property type="protein sequence ID" value="OGZ76415.1"/>
    <property type="molecule type" value="Genomic_DNA"/>
</dbReference>
<organism evidence="1 2">
    <name type="scientific">Candidatus Staskawiczbacteria bacterium RIFCSPLOWO2_12_FULL_37_15</name>
    <dbReference type="NCBI Taxonomy" id="1802218"/>
    <lineage>
        <taxon>Bacteria</taxon>
        <taxon>Candidatus Staskawicziibacteriota</taxon>
    </lineage>
</organism>
<dbReference type="Proteomes" id="UP000178632">
    <property type="component" value="Unassembled WGS sequence"/>
</dbReference>
<gene>
    <name evidence="1" type="ORF">A3G45_00400</name>
</gene>
<comment type="caution">
    <text evidence="1">The sequence shown here is derived from an EMBL/GenBank/DDBJ whole genome shotgun (WGS) entry which is preliminary data.</text>
</comment>
<reference evidence="1 2" key="1">
    <citation type="journal article" date="2016" name="Nat. Commun.">
        <title>Thousands of microbial genomes shed light on interconnected biogeochemical processes in an aquifer system.</title>
        <authorList>
            <person name="Anantharaman K."/>
            <person name="Brown C.T."/>
            <person name="Hug L.A."/>
            <person name="Sharon I."/>
            <person name="Castelle C.J."/>
            <person name="Probst A.J."/>
            <person name="Thomas B.C."/>
            <person name="Singh A."/>
            <person name="Wilkins M.J."/>
            <person name="Karaoz U."/>
            <person name="Brodie E.L."/>
            <person name="Williams K.H."/>
            <person name="Hubbard S.S."/>
            <person name="Banfield J.F."/>
        </authorList>
    </citation>
    <scope>NUCLEOTIDE SEQUENCE [LARGE SCALE GENOMIC DNA]</scope>
</reference>
<dbReference type="SUPFAM" id="SSF53448">
    <property type="entry name" value="Nucleotide-diphospho-sugar transferases"/>
    <property type="match status" value="1"/>
</dbReference>
<name>A0A1G2INS4_9BACT</name>
<dbReference type="InterPro" id="IPR003329">
    <property type="entry name" value="Cytidylyl_trans"/>
</dbReference>
<dbReference type="PANTHER" id="PTHR21485">
    <property type="entry name" value="HAD SUPERFAMILY MEMBERS CMAS AND KDSC"/>
    <property type="match status" value="1"/>
</dbReference>
<dbReference type="PANTHER" id="PTHR21485:SF6">
    <property type="entry name" value="N-ACYLNEURAMINATE CYTIDYLYLTRANSFERASE-RELATED"/>
    <property type="match status" value="1"/>
</dbReference>
<dbReference type="InterPro" id="IPR050793">
    <property type="entry name" value="CMP-NeuNAc_synthase"/>
</dbReference>
<dbReference type="InterPro" id="IPR029044">
    <property type="entry name" value="Nucleotide-diphossugar_trans"/>
</dbReference>
<protein>
    <recommendedName>
        <fullName evidence="3">Acylneuraminate cytidylyltransferase</fullName>
    </recommendedName>
</protein>
<dbReference type="AlphaFoldDB" id="A0A1G2INS4"/>
<evidence type="ECO:0000313" key="1">
    <source>
        <dbReference type="EMBL" id="OGZ76415.1"/>
    </source>
</evidence>
<dbReference type="CDD" id="cd02513">
    <property type="entry name" value="CMP-NeuAc_Synthase"/>
    <property type="match status" value="1"/>
</dbReference>
<proteinExistence type="predicted"/>
<dbReference type="Pfam" id="PF02348">
    <property type="entry name" value="CTP_transf_3"/>
    <property type="match status" value="1"/>
</dbReference>
<sequence length="237" mass="27151">MYKGNKILLIIIARGGSKRLPDKNIRILHGKPMIYYAIRAAIGSKYADHIVVSTDSKKIAKVSKKYGAEVPFMRPVKLSTDTVAVYPVLQHAVNFYVSKKFYPDIIMLVKPTSPLVLSKDIDGVVKKLFETKTKSCFSACEITERPEWMYKFNKHNKPRPFIKRGNDLNAISQDLPKLYRINGAVYAMKKDLLMGQDLIFSDYPSIYIMPRERSVDIDDLFDFNVAAMFMKELKLNV</sequence>
<dbReference type="GO" id="GO:0008781">
    <property type="term" value="F:N-acylneuraminate cytidylyltransferase activity"/>
    <property type="evidence" value="ECO:0007669"/>
    <property type="project" value="TreeGrafter"/>
</dbReference>
<dbReference type="Gene3D" id="3.90.550.10">
    <property type="entry name" value="Spore Coat Polysaccharide Biosynthesis Protein SpsA, Chain A"/>
    <property type="match status" value="1"/>
</dbReference>
<accession>A0A1G2INS4</accession>
<evidence type="ECO:0000313" key="2">
    <source>
        <dbReference type="Proteomes" id="UP000178632"/>
    </source>
</evidence>
<evidence type="ECO:0008006" key="3">
    <source>
        <dbReference type="Google" id="ProtNLM"/>
    </source>
</evidence>